<dbReference type="EMBL" id="JAPDMQ010000164">
    <property type="protein sequence ID" value="KAK0532257.1"/>
    <property type="molecule type" value="Genomic_DNA"/>
</dbReference>
<feature type="compositionally biased region" description="Polar residues" evidence="1">
    <location>
        <begin position="650"/>
        <end position="660"/>
    </location>
</feature>
<name>A0AAN6GCZ7_9BASI</name>
<feature type="compositionally biased region" description="Low complexity" evidence="1">
    <location>
        <begin position="718"/>
        <end position="735"/>
    </location>
</feature>
<evidence type="ECO:0000256" key="1">
    <source>
        <dbReference type="SAM" id="MobiDB-lite"/>
    </source>
</evidence>
<dbReference type="AlphaFoldDB" id="A0AAN6GCZ7"/>
<organism evidence="2 3">
    <name type="scientific">Tilletia horrida</name>
    <dbReference type="NCBI Taxonomy" id="155126"/>
    <lineage>
        <taxon>Eukaryota</taxon>
        <taxon>Fungi</taxon>
        <taxon>Dikarya</taxon>
        <taxon>Basidiomycota</taxon>
        <taxon>Ustilaginomycotina</taxon>
        <taxon>Exobasidiomycetes</taxon>
        <taxon>Tilletiales</taxon>
        <taxon>Tilletiaceae</taxon>
        <taxon>Tilletia</taxon>
    </lineage>
</organism>
<sequence length="787" mass="80348">MSTPIIAQEEQQHQQHGERRSILTHLEAVLTASFIAAHPLAAVQLLVHTLTVVESPSSCHPCIRHALLRTLVSHASTQLVDQLLLDPRGARLVFDWMVLEDSQLGKHDAATGSANMLCRLLGLASSWLSAQQIATAAIISGSTQQHEQQQQQQLLAMPSLPTHSSSRIAPLPALSTAAVSPVLSATSPTSLLLPGPSPQSALPLPLSPSVSPIALRQPSLGSLWSSPTLLFLRTPFTCKADMNTTITNGKPTAVETRTALSIVQRWSRGSSFSLKRSAAVLLRRGSEVDVIGLGRPPLAPLSTTASSAVAAGASRGPESSASLSVPMATVMSATLPSSNSLASLLKSPTSRSVSLEHGTAGAAVYHCSAMHAPGAHCDVVGGVATAAAAAAAAAAGGPEAVTYSAHVTGSGSSANSGASSSTSSTDPATLLSLPALSPSTYDISLLTGSGASSLASIAMPALGFSSGIALSLSQQHAEGPNKEDATDACIPPLSATSACAFPPVPCATESFPRPMSSKYELAIFEYEAARREWAVNGMPPEVAARYQAWLKDQHAQAQAQADAAAAAAATTTAVAAPAGEESAEEEAQVGEEEEETAVEESDGSAGVDKGKQAGKGKGKGKRAEVVESGSTASSSQTIQWAETDMDMRTPGQSARPTCTSAAPPRPKLDGSTSAFSSARTMSSSYLSDAEANATMTMTPLTTLASSTSTPVPVPVPAPASHSAFKTAAAATPTTSEVGGGTGATAGRRKRKLSAAQEEEAEEEGGCAETVARSTRRSVAAAKSARRS</sequence>
<feature type="region of interest" description="Disordered" evidence="1">
    <location>
        <begin position="571"/>
        <end position="675"/>
    </location>
</feature>
<feature type="compositionally biased region" description="Low complexity" evidence="1">
    <location>
        <begin position="766"/>
        <end position="787"/>
    </location>
</feature>
<gene>
    <name evidence="2" type="ORF">OC842_003338</name>
</gene>
<feature type="compositionally biased region" description="Polar residues" evidence="1">
    <location>
        <begin position="628"/>
        <end position="640"/>
    </location>
</feature>
<feature type="compositionally biased region" description="Low complexity" evidence="1">
    <location>
        <begin position="571"/>
        <end position="580"/>
    </location>
</feature>
<feature type="region of interest" description="Disordered" evidence="1">
    <location>
        <begin position="703"/>
        <end position="787"/>
    </location>
</feature>
<dbReference type="Proteomes" id="UP001176521">
    <property type="component" value="Unassembled WGS sequence"/>
</dbReference>
<protein>
    <submittedName>
        <fullName evidence="2">Uncharacterized protein</fullName>
    </submittedName>
</protein>
<feature type="compositionally biased region" description="Acidic residues" evidence="1">
    <location>
        <begin position="756"/>
        <end position="765"/>
    </location>
</feature>
<feature type="compositionally biased region" description="Acidic residues" evidence="1">
    <location>
        <begin position="581"/>
        <end position="602"/>
    </location>
</feature>
<evidence type="ECO:0000313" key="2">
    <source>
        <dbReference type="EMBL" id="KAK0532257.1"/>
    </source>
</evidence>
<keyword evidence="3" id="KW-1185">Reference proteome</keyword>
<proteinExistence type="predicted"/>
<reference evidence="2" key="1">
    <citation type="journal article" date="2023" name="PhytoFront">
        <title>Draft Genome Resources of Seven Strains of Tilletia horrida, Causal Agent of Kernel Smut of Rice.</title>
        <authorList>
            <person name="Khanal S."/>
            <person name="Antony Babu S."/>
            <person name="Zhou X.G."/>
        </authorList>
    </citation>
    <scope>NUCLEOTIDE SEQUENCE</scope>
    <source>
        <strain evidence="2">TX3</strain>
    </source>
</reference>
<comment type="caution">
    <text evidence="2">The sequence shown here is derived from an EMBL/GenBank/DDBJ whole genome shotgun (WGS) entry which is preliminary data.</text>
</comment>
<evidence type="ECO:0000313" key="3">
    <source>
        <dbReference type="Proteomes" id="UP001176521"/>
    </source>
</evidence>
<accession>A0AAN6GCZ7</accession>